<organism evidence="8 9">
    <name type="scientific">Candidatus Spechtbacteria bacterium RIFCSPHIGHO2_01_FULL_43_30</name>
    <dbReference type="NCBI Taxonomy" id="1802158"/>
    <lineage>
        <taxon>Bacteria</taxon>
        <taxon>Candidatus Spechtiibacteriota</taxon>
    </lineage>
</organism>
<keyword evidence="6" id="KW-0472">Membrane</keyword>
<dbReference type="Gene3D" id="3.30.70.870">
    <property type="entry name" value="Elongation Factor G (Translational Gtpase), domain 3"/>
    <property type="match status" value="1"/>
</dbReference>
<dbReference type="EC" id="3.6.5.n1" evidence="6"/>
<dbReference type="InterPro" id="IPR005225">
    <property type="entry name" value="Small_GTP-bd"/>
</dbReference>
<dbReference type="InterPro" id="IPR038363">
    <property type="entry name" value="LepA_C_sf"/>
</dbReference>
<dbReference type="SUPFAM" id="SSF52540">
    <property type="entry name" value="P-loop containing nucleoside triphosphate hydrolases"/>
    <property type="match status" value="1"/>
</dbReference>
<dbReference type="InterPro" id="IPR035647">
    <property type="entry name" value="EFG_III/V"/>
</dbReference>
<dbReference type="PANTHER" id="PTHR43512:SF4">
    <property type="entry name" value="TRANSLATION FACTOR GUF1 HOMOLOG, CHLOROPLASTIC"/>
    <property type="match status" value="1"/>
</dbReference>
<evidence type="ECO:0000256" key="3">
    <source>
        <dbReference type="ARBA" id="ARBA00022801"/>
    </source>
</evidence>
<evidence type="ECO:0000256" key="6">
    <source>
        <dbReference type="HAMAP-Rule" id="MF_00071"/>
    </source>
</evidence>
<comment type="catalytic activity">
    <reaction evidence="6">
        <text>GTP + H2O = GDP + phosphate + H(+)</text>
        <dbReference type="Rhea" id="RHEA:19669"/>
        <dbReference type="ChEBI" id="CHEBI:15377"/>
        <dbReference type="ChEBI" id="CHEBI:15378"/>
        <dbReference type="ChEBI" id="CHEBI:37565"/>
        <dbReference type="ChEBI" id="CHEBI:43474"/>
        <dbReference type="ChEBI" id="CHEBI:58189"/>
        <dbReference type="EC" id="3.6.5.n1"/>
    </reaction>
</comment>
<dbReference type="Pfam" id="PF00679">
    <property type="entry name" value="EFG_C"/>
    <property type="match status" value="1"/>
</dbReference>
<dbReference type="InterPro" id="IPR006297">
    <property type="entry name" value="EF-4"/>
</dbReference>
<dbReference type="SUPFAM" id="SSF54980">
    <property type="entry name" value="EF-G C-terminal domain-like"/>
    <property type="match status" value="2"/>
</dbReference>
<dbReference type="InterPro" id="IPR013842">
    <property type="entry name" value="LepA_CTD"/>
</dbReference>
<keyword evidence="8" id="KW-0251">Elongation factor</keyword>
<name>A0A1G2H5C9_9BACT</name>
<evidence type="ECO:0000313" key="8">
    <source>
        <dbReference type="EMBL" id="OGZ57702.1"/>
    </source>
</evidence>
<dbReference type="EMBL" id="MHOD01000024">
    <property type="protein sequence ID" value="OGZ57702.1"/>
    <property type="molecule type" value="Genomic_DNA"/>
</dbReference>
<sequence>MSNKQNIRNFAIIAHIDHGKSTLADRFLEITKTIEKRKMQEQILDSMDLERERGITIKMTPVRMAYALNGKDYAFNLIDTPGHVDFAYEVSRALAAVEGVILLVDATKGVQAQTLANAKIALDQGLVVIPAINKVDLPQARIQETEKEIEDLLLSFDYVADKIYKVSGKTGEGVQELLEAVIEKIPSPSLSKEPAFLKALIFDSTYDTYKGVVAHVRIKSGSVRKNDKILFMVSSLESGIKELGYFSPNLVPADSIKDGEIGYIATGLKEAERIKIGDTITTVLAERDSAGIEPLEGYKEPQPLVFASVFPEQGNEFDALKEGVTQLKLNDASLYFEPDYSEALGRGIKFGFLGMLHMEIILERLKREFGIETVVTAPSVVYEVEKADGEKIMVYTPSKFPEASLVSKTFEPYVSLEILTPSFYLSGIMSILKDMRGKYLTTENLGKELLRIKYEMPLSEIITDFYDKLKSVSSGFASLAYDPIGTREADVLKMDILLAGERFETLSRMVPRQRIQEEAKKIVEKIKDILPAEQFAVAIQAAVGGRIIARETRGAMKKDVTGYLYGGDYTRKRKLLEKQKRGKKRLKEFGKVHLDSETFMKIFRG</sequence>
<dbReference type="NCBIfam" id="TIGR01393">
    <property type="entry name" value="lepA"/>
    <property type="match status" value="1"/>
</dbReference>
<dbReference type="PROSITE" id="PS00301">
    <property type="entry name" value="G_TR_1"/>
    <property type="match status" value="1"/>
</dbReference>
<dbReference type="GO" id="GO:0045727">
    <property type="term" value="P:positive regulation of translation"/>
    <property type="evidence" value="ECO:0007669"/>
    <property type="project" value="UniProtKB-UniRule"/>
</dbReference>
<evidence type="ECO:0000256" key="4">
    <source>
        <dbReference type="ARBA" id="ARBA00022917"/>
    </source>
</evidence>
<dbReference type="CDD" id="cd03709">
    <property type="entry name" value="lepA_C"/>
    <property type="match status" value="1"/>
</dbReference>
<accession>A0A1G2H5C9</accession>
<keyword evidence="4 6" id="KW-0648">Protein biosynthesis</keyword>
<keyword evidence="5 6" id="KW-0342">GTP-binding</keyword>
<dbReference type="STRING" id="1802158.A2827_00205"/>
<feature type="domain" description="Tr-type G" evidence="7">
    <location>
        <begin position="5"/>
        <end position="189"/>
    </location>
</feature>
<keyword evidence="3 6" id="KW-0378">Hydrolase</keyword>
<keyword evidence="2 6" id="KW-0547">Nucleotide-binding</keyword>
<evidence type="ECO:0000256" key="1">
    <source>
        <dbReference type="ARBA" id="ARBA00005454"/>
    </source>
</evidence>
<evidence type="ECO:0000256" key="2">
    <source>
        <dbReference type="ARBA" id="ARBA00022741"/>
    </source>
</evidence>
<dbReference type="InterPro" id="IPR000640">
    <property type="entry name" value="EFG_V-like"/>
</dbReference>
<dbReference type="CDD" id="cd01890">
    <property type="entry name" value="LepA"/>
    <property type="match status" value="1"/>
</dbReference>
<dbReference type="Pfam" id="PF00009">
    <property type="entry name" value="GTP_EFTU"/>
    <property type="match status" value="1"/>
</dbReference>
<dbReference type="GO" id="GO:0003746">
    <property type="term" value="F:translation elongation factor activity"/>
    <property type="evidence" value="ECO:0007669"/>
    <property type="project" value="UniProtKB-UniRule"/>
</dbReference>
<keyword evidence="6" id="KW-1003">Cell membrane</keyword>
<evidence type="ECO:0000313" key="9">
    <source>
        <dbReference type="Proteomes" id="UP000177932"/>
    </source>
</evidence>
<dbReference type="PRINTS" id="PR00315">
    <property type="entry name" value="ELONGATNFCT"/>
</dbReference>
<comment type="subcellular location">
    <subcellularLocation>
        <location evidence="6">Cell membrane</location>
        <topology evidence="6">Peripheral membrane protein</topology>
        <orientation evidence="6">Cytoplasmic side</orientation>
    </subcellularLocation>
</comment>
<dbReference type="InterPro" id="IPR000795">
    <property type="entry name" value="T_Tr_GTP-bd_dom"/>
</dbReference>
<comment type="caution">
    <text evidence="8">The sequence shown here is derived from an EMBL/GenBank/DDBJ whole genome shotgun (WGS) entry which is preliminary data.</text>
</comment>
<dbReference type="Pfam" id="PF06421">
    <property type="entry name" value="LepA_C"/>
    <property type="match status" value="1"/>
</dbReference>
<evidence type="ECO:0000256" key="5">
    <source>
        <dbReference type="ARBA" id="ARBA00023134"/>
    </source>
</evidence>
<proteinExistence type="inferred from homology"/>
<dbReference type="FunFam" id="3.40.50.300:FF:000078">
    <property type="entry name" value="Elongation factor 4"/>
    <property type="match status" value="1"/>
</dbReference>
<dbReference type="Gene3D" id="3.30.70.2570">
    <property type="entry name" value="Elongation factor 4, C-terminal domain"/>
    <property type="match status" value="1"/>
</dbReference>
<comment type="function">
    <text evidence="6">Required for accurate and efficient protein synthesis under certain stress conditions. May act as a fidelity factor of the translation reaction, by catalyzing a one-codon backward translocation of tRNAs on improperly translocated ribosomes. Back-translocation proceeds from a post-translocation (POST) complex to a pre-translocation (PRE) complex, thus giving elongation factor G a second chance to translocate the tRNAs correctly. Binds to ribosomes in a GTP-dependent manner.</text>
</comment>
<dbReference type="NCBIfam" id="TIGR00231">
    <property type="entry name" value="small_GTP"/>
    <property type="match status" value="1"/>
</dbReference>
<dbReference type="CDD" id="cd03699">
    <property type="entry name" value="EF4_II"/>
    <property type="match status" value="1"/>
</dbReference>
<dbReference type="InterPro" id="IPR027417">
    <property type="entry name" value="P-loop_NTPase"/>
</dbReference>
<dbReference type="FunFam" id="2.40.30.10:FF:000015">
    <property type="entry name" value="Translation factor GUF1, mitochondrial"/>
    <property type="match status" value="1"/>
</dbReference>
<protein>
    <recommendedName>
        <fullName evidence="6">Elongation factor 4</fullName>
        <shortName evidence="6">EF-4</shortName>
        <ecNumber evidence="6">3.6.5.n1</ecNumber>
    </recommendedName>
    <alternativeName>
        <fullName evidence="6">Ribosomal back-translocase LepA</fullName>
    </alternativeName>
</protein>
<dbReference type="AlphaFoldDB" id="A0A1G2H5C9"/>
<feature type="binding site" evidence="6">
    <location>
        <begin position="17"/>
        <end position="22"/>
    </location>
    <ligand>
        <name>GTP</name>
        <dbReference type="ChEBI" id="CHEBI:37565"/>
    </ligand>
</feature>
<dbReference type="PROSITE" id="PS51722">
    <property type="entry name" value="G_TR_2"/>
    <property type="match status" value="1"/>
</dbReference>
<reference evidence="8 9" key="1">
    <citation type="journal article" date="2016" name="Nat. Commun.">
        <title>Thousands of microbial genomes shed light on interconnected biogeochemical processes in an aquifer system.</title>
        <authorList>
            <person name="Anantharaman K."/>
            <person name="Brown C.T."/>
            <person name="Hug L.A."/>
            <person name="Sharon I."/>
            <person name="Castelle C.J."/>
            <person name="Probst A.J."/>
            <person name="Thomas B.C."/>
            <person name="Singh A."/>
            <person name="Wilkins M.J."/>
            <person name="Karaoz U."/>
            <person name="Brodie E.L."/>
            <person name="Williams K.H."/>
            <person name="Hubbard S.S."/>
            <person name="Banfield J.F."/>
        </authorList>
    </citation>
    <scope>NUCLEOTIDE SEQUENCE [LARGE SCALE GENOMIC DNA]</scope>
</reference>
<dbReference type="Pfam" id="PF03144">
    <property type="entry name" value="GTP_EFTU_D2"/>
    <property type="match status" value="1"/>
</dbReference>
<dbReference type="Gene3D" id="3.30.70.240">
    <property type="match status" value="1"/>
</dbReference>
<dbReference type="Gene3D" id="3.40.50.300">
    <property type="entry name" value="P-loop containing nucleotide triphosphate hydrolases"/>
    <property type="match status" value="1"/>
</dbReference>
<dbReference type="InterPro" id="IPR031157">
    <property type="entry name" value="G_TR_CS"/>
</dbReference>
<dbReference type="GO" id="GO:0005525">
    <property type="term" value="F:GTP binding"/>
    <property type="evidence" value="ECO:0007669"/>
    <property type="project" value="UniProtKB-UniRule"/>
</dbReference>
<dbReference type="Gene3D" id="2.40.30.10">
    <property type="entry name" value="Translation factors"/>
    <property type="match status" value="1"/>
</dbReference>
<dbReference type="InterPro" id="IPR009000">
    <property type="entry name" value="Transl_B-barrel_sf"/>
</dbReference>
<dbReference type="InterPro" id="IPR035654">
    <property type="entry name" value="LepA_IV"/>
</dbReference>
<dbReference type="GO" id="GO:0005886">
    <property type="term" value="C:plasma membrane"/>
    <property type="evidence" value="ECO:0007669"/>
    <property type="project" value="UniProtKB-SubCell"/>
</dbReference>
<dbReference type="Proteomes" id="UP000177932">
    <property type="component" value="Unassembled WGS sequence"/>
</dbReference>
<dbReference type="InterPro" id="IPR004161">
    <property type="entry name" value="EFTu-like_2"/>
</dbReference>
<dbReference type="GO" id="GO:0043022">
    <property type="term" value="F:ribosome binding"/>
    <property type="evidence" value="ECO:0007669"/>
    <property type="project" value="UniProtKB-UniRule"/>
</dbReference>
<dbReference type="HAMAP" id="MF_00071">
    <property type="entry name" value="LepA"/>
    <property type="match status" value="1"/>
</dbReference>
<comment type="similarity">
    <text evidence="1 6">Belongs to the TRAFAC class translation factor GTPase superfamily. Classic translation factor GTPase family. LepA subfamily.</text>
</comment>
<dbReference type="PANTHER" id="PTHR43512">
    <property type="entry name" value="TRANSLATION FACTOR GUF1-RELATED"/>
    <property type="match status" value="1"/>
</dbReference>
<dbReference type="SUPFAM" id="SSF50447">
    <property type="entry name" value="Translation proteins"/>
    <property type="match status" value="1"/>
</dbReference>
<gene>
    <name evidence="6" type="primary">lepA</name>
    <name evidence="8" type="ORF">A2827_00205</name>
</gene>
<dbReference type="GO" id="GO:0003924">
    <property type="term" value="F:GTPase activity"/>
    <property type="evidence" value="ECO:0007669"/>
    <property type="project" value="UniProtKB-UniRule"/>
</dbReference>
<evidence type="ECO:0000259" key="7">
    <source>
        <dbReference type="PROSITE" id="PS51722"/>
    </source>
</evidence>
<feature type="binding site" evidence="6">
    <location>
        <begin position="133"/>
        <end position="136"/>
    </location>
    <ligand>
        <name>GTP</name>
        <dbReference type="ChEBI" id="CHEBI:37565"/>
    </ligand>
</feature>